<dbReference type="EMBL" id="JABFCT010000002">
    <property type="protein sequence ID" value="KAF5878098.1"/>
    <property type="molecule type" value="Genomic_DNA"/>
</dbReference>
<protein>
    <submittedName>
        <fullName evidence="1">Uncharacterized protein</fullName>
    </submittedName>
</protein>
<evidence type="ECO:0000313" key="1">
    <source>
        <dbReference type="EMBL" id="KAF5878098.1"/>
    </source>
</evidence>
<dbReference type="OrthoDB" id="10535883at2759"/>
<proteinExistence type="predicted"/>
<reference evidence="1 2" key="1">
    <citation type="journal article" date="2020" name="Phytopathology">
        <title>A high-quality genome resource of Botrytis fragariae, a new and rapidly spreading fungal pathogen causing strawberry gray mold in the U.S.A.</title>
        <authorList>
            <person name="Wu Y."/>
            <person name="Saski C.A."/>
            <person name="Schnabel G."/>
            <person name="Xiao S."/>
            <person name="Hu M."/>
        </authorList>
    </citation>
    <scope>NUCLEOTIDE SEQUENCE [LARGE SCALE GENOMIC DNA]</scope>
    <source>
        <strain evidence="1 2">BVB16</strain>
    </source>
</reference>
<dbReference type="Proteomes" id="UP000531561">
    <property type="component" value="Unassembled WGS sequence"/>
</dbReference>
<evidence type="ECO:0000313" key="2">
    <source>
        <dbReference type="Proteomes" id="UP000531561"/>
    </source>
</evidence>
<organism evidence="1 2">
    <name type="scientific">Botrytis fragariae</name>
    <dbReference type="NCBI Taxonomy" id="1964551"/>
    <lineage>
        <taxon>Eukaryota</taxon>
        <taxon>Fungi</taxon>
        <taxon>Dikarya</taxon>
        <taxon>Ascomycota</taxon>
        <taxon>Pezizomycotina</taxon>
        <taxon>Leotiomycetes</taxon>
        <taxon>Helotiales</taxon>
        <taxon>Sclerotiniaceae</taxon>
        <taxon>Botrytis</taxon>
    </lineage>
</organism>
<keyword evidence="2" id="KW-1185">Reference proteome</keyword>
<sequence>MTPRRIVRVRVKRLLLSCVNKTRNRSLPILQRGDQTTLDMIEGDLEFQPANSYLHASLDARHKERQQDFGT</sequence>
<accession>A0A8H6B2U1</accession>
<dbReference type="RefSeq" id="XP_037197043.1">
    <property type="nucleotide sequence ID" value="XM_037330710.1"/>
</dbReference>
<dbReference type="AlphaFoldDB" id="A0A8H6B2U1"/>
<dbReference type="GeneID" id="59254402"/>
<comment type="caution">
    <text evidence="1">The sequence shown here is derived from an EMBL/GenBank/DDBJ whole genome shotgun (WGS) entry which is preliminary data.</text>
</comment>
<name>A0A8H6B2U1_9HELO</name>
<gene>
    <name evidence="1" type="ORF">Bfra_000265</name>
</gene>